<proteinExistence type="predicted"/>
<organism evidence="1 2">
    <name type="scientific">Steinernema hermaphroditum</name>
    <dbReference type="NCBI Taxonomy" id="289476"/>
    <lineage>
        <taxon>Eukaryota</taxon>
        <taxon>Metazoa</taxon>
        <taxon>Ecdysozoa</taxon>
        <taxon>Nematoda</taxon>
        <taxon>Chromadorea</taxon>
        <taxon>Rhabditida</taxon>
        <taxon>Tylenchina</taxon>
        <taxon>Panagrolaimomorpha</taxon>
        <taxon>Strongyloidoidea</taxon>
        <taxon>Steinernematidae</taxon>
        <taxon>Steinernema</taxon>
    </lineage>
</organism>
<reference evidence="1" key="1">
    <citation type="submission" date="2023-06" db="EMBL/GenBank/DDBJ databases">
        <title>Genomic analysis of the entomopathogenic nematode Steinernema hermaphroditum.</title>
        <authorList>
            <person name="Schwarz E.M."/>
            <person name="Heppert J.K."/>
            <person name="Baniya A."/>
            <person name="Schwartz H.T."/>
            <person name="Tan C.-H."/>
            <person name="Antoshechkin I."/>
            <person name="Sternberg P.W."/>
            <person name="Goodrich-Blair H."/>
            <person name="Dillman A.R."/>
        </authorList>
    </citation>
    <scope>NUCLEOTIDE SEQUENCE</scope>
    <source>
        <strain evidence="1">PS9179</strain>
        <tissue evidence="1">Whole animal</tissue>
    </source>
</reference>
<sequence>MWPPHPWSAESAPFRHSSVEHNNKLVGLLSELRKKISNTRKREREKYKELEKLYGVCQRQRSSLEIRLERNADKEIIEQLREDLDNSRMCHNDSEARILFAKRHSKTSNG</sequence>
<dbReference type="AlphaFoldDB" id="A0AA39H0V5"/>
<comment type="caution">
    <text evidence="1">The sequence shown here is derived from an EMBL/GenBank/DDBJ whole genome shotgun (WGS) entry which is preliminary data.</text>
</comment>
<evidence type="ECO:0000313" key="2">
    <source>
        <dbReference type="Proteomes" id="UP001175271"/>
    </source>
</evidence>
<evidence type="ECO:0000313" key="1">
    <source>
        <dbReference type="EMBL" id="KAK0397163.1"/>
    </source>
</evidence>
<dbReference type="Proteomes" id="UP001175271">
    <property type="component" value="Unassembled WGS sequence"/>
</dbReference>
<protein>
    <submittedName>
        <fullName evidence="1">Uncharacterized protein</fullName>
    </submittedName>
</protein>
<name>A0AA39H0V5_9BILA</name>
<keyword evidence="2" id="KW-1185">Reference proteome</keyword>
<accession>A0AA39H0V5</accession>
<dbReference type="EMBL" id="JAUCMV010000005">
    <property type="protein sequence ID" value="KAK0397163.1"/>
    <property type="molecule type" value="Genomic_DNA"/>
</dbReference>
<gene>
    <name evidence="1" type="ORF">QR680_002014</name>
</gene>